<evidence type="ECO:0000313" key="1">
    <source>
        <dbReference type="EMBL" id="MFC4869318.1"/>
    </source>
</evidence>
<dbReference type="RefSeq" id="WP_344142986.1">
    <property type="nucleotide sequence ID" value="NZ_BAAAQI010000006.1"/>
</dbReference>
<keyword evidence="2" id="KW-1185">Reference proteome</keyword>
<comment type="caution">
    <text evidence="1">The sequence shown here is derived from an EMBL/GenBank/DDBJ whole genome shotgun (WGS) entry which is preliminary data.</text>
</comment>
<dbReference type="Proteomes" id="UP001595858">
    <property type="component" value="Unassembled WGS sequence"/>
</dbReference>
<name>A0ABV9SSJ0_9ACTN</name>
<evidence type="ECO:0000313" key="2">
    <source>
        <dbReference type="Proteomes" id="UP001595858"/>
    </source>
</evidence>
<evidence type="ECO:0008006" key="3">
    <source>
        <dbReference type="Google" id="ProtNLM"/>
    </source>
</evidence>
<gene>
    <name evidence="1" type="ORF">ACFPCZ_22010</name>
</gene>
<organism evidence="1 2">
    <name type="scientific">Streptomonospora arabica</name>
    <dbReference type="NCBI Taxonomy" id="412417"/>
    <lineage>
        <taxon>Bacteria</taxon>
        <taxon>Bacillati</taxon>
        <taxon>Actinomycetota</taxon>
        <taxon>Actinomycetes</taxon>
        <taxon>Streptosporangiales</taxon>
        <taxon>Nocardiopsidaceae</taxon>
        <taxon>Streptomonospora</taxon>
    </lineage>
</organism>
<protein>
    <recommendedName>
        <fullName evidence="3">TRASH domain-containing protein</fullName>
    </recommendedName>
</protein>
<accession>A0ABV9SSJ0</accession>
<reference evidence="2" key="1">
    <citation type="journal article" date="2019" name="Int. J. Syst. Evol. Microbiol.">
        <title>The Global Catalogue of Microorganisms (GCM) 10K type strain sequencing project: providing services to taxonomists for standard genome sequencing and annotation.</title>
        <authorList>
            <consortium name="The Broad Institute Genomics Platform"/>
            <consortium name="The Broad Institute Genome Sequencing Center for Infectious Disease"/>
            <person name="Wu L."/>
            <person name="Ma J."/>
        </authorList>
    </citation>
    <scope>NUCLEOTIDE SEQUENCE [LARGE SCALE GENOMIC DNA]</scope>
    <source>
        <strain evidence="2">CGMCC 4.7304</strain>
    </source>
</reference>
<dbReference type="EMBL" id="JBHSIY010000028">
    <property type="protein sequence ID" value="MFC4869318.1"/>
    <property type="molecule type" value="Genomic_DNA"/>
</dbReference>
<proteinExistence type="predicted"/>
<sequence>MDNAEREAVTNEARRHHCGNLRVTPAKQPVWGKAIYRFTCEGCRAAWTADLSPDTE</sequence>